<dbReference type="Proteomes" id="UP000467840">
    <property type="component" value="Chromosome 14"/>
</dbReference>
<protein>
    <recommendedName>
        <fullName evidence="1">Zinc knuckle CX2CX4HX4C domain-containing protein</fullName>
    </recommendedName>
</protein>
<gene>
    <name evidence="2" type="ORF">GH714_019533</name>
</gene>
<proteinExistence type="predicted"/>
<dbReference type="AlphaFoldDB" id="A0A6A6MF77"/>
<comment type="caution">
    <text evidence="2">The sequence shown here is derived from an EMBL/GenBank/DDBJ whole genome shotgun (WGS) entry which is preliminary data.</text>
</comment>
<dbReference type="InterPro" id="IPR040256">
    <property type="entry name" value="At4g02000-like"/>
</dbReference>
<sequence length="140" mass="15794">MHSEVSFICEFEHTVDRNKALKEVRKIASSVGTVKGINEGDLHSWWNVVRVGVEVVVNKPVRRGIMIAQQSGSKVWVYFRYEKSQNFCYSCGMLVHVLHKCASECKFADDGSFPYGPGLRASPLQKRYVSGSYRMRTASG</sequence>
<evidence type="ECO:0000313" key="3">
    <source>
        <dbReference type="Proteomes" id="UP000467840"/>
    </source>
</evidence>
<keyword evidence="3" id="KW-1185">Reference proteome</keyword>
<dbReference type="Pfam" id="PF14392">
    <property type="entry name" value="zf-CCHC_4"/>
    <property type="match status" value="1"/>
</dbReference>
<dbReference type="PANTHER" id="PTHR31286">
    <property type="entry name" value="GLYCINE-RICH CELL WALL STRUCTURAL PROTEIN 1.8-LIKE"/>
    <property type="match status" value="1"/>
</dbReference>
<organism evidence="2 3">
    <name type="scientific">Hevea brasiliensis</name>
    <name type="common">Para rubber tree</name>
    <name type="synonym">Siphonia brasiliensis</name>
    <dbReference type="NCBI Taxonomy" id="3981"/>
    <lineage>
        <taxon>Eukaryota</taxon>
        <taxon>Viridiplantae</taxon>
        <taxon>Streptophyta</taxon>
        <taxon>Embryophyta</taxon>
        <taxon>Tracheophyta</taxon>
        <taxon>Spermatophyta</taxon>
        <taxon>Magnoliopsida</taxon>
        <taxon>eudicotyledons</taxon>
        <taxon>Gunneridae</taxon>
        <taxon>Pentapetalae</taxon>
        <taxon>rosids</taxon>
        <taxon>fabids</taxon>
        <taxon>Malpighiales</taxon>
        <taxon>Euphorbiaceae</taxon>
        <taxon>Crotonoideae</taxon>
        <taxon>Micrandreae</taxon>
        <taxon>Hevea</taxon>
    </lineage>
</organism>
<feature type="domain" description="Zinc knuckle CX2CX4HX4C" evidence="1">
    <location>
        <begin position="56"/>
        <end position="102"/>
    </location>
</feature>
<reference evidence="2 3" key="1">
    <citation type="journal article" date="2020" name="Mol. Plant">
        <title>The Chromosome-Based Rubber Tree Genome Provides New Insights into Spurge Genome Evolution and Rubber Biosynthesis.</title>
        <authorList>
            <person name="Liu J."/>
            <person name="Shi C."/>
            <person name="Shi C.C."/>
            <person name="Li W."/>
            <person name="Zhang Q.J."/>
            <person name="Zhang Y."/>
            <person name="Li K."/>
            <person name="Lu H.F."/>
            <person name="Shi C."/>
            <person name="Zhu S.T."/>
            <person name="Xiao Z.Y."/>
            <person name="Nan H."/>
            <person name="Yue Y."/>
            <person name="Zhu X.G."/>
            <person name="Wu Y."/>
            <person name="Hong X.N."/>
            <person name="Fan G.Y."/>
            <person name="Tong Y."/>
            <person name="Zhang D."/>
            <person name="Mao C.L."/>
            <person name="Liu Y.L."/>
            <person name="Hao S.J."/>
            <person name="Liu W.Q."/>
            <person name="Lv M.Q."/>
            <person name="Zhang H.B."/>
            <person name="Liu Y."/>
            <person name="Hu-Tang G.R."/>
            <person name="Wang J.P."/>
            <person name="Wang J.H."/>
            <person name="Sun Y.H."/>
            <person name="Ni S.B."/>
            <person name="Chen W.B."/>
            <person name="Zhang X.C."/>
            <person name="Jiao Y.N."/>
            <person name="Eichler E.E."/>
            <person name="Li G.H."/>
            <person name="Liu X."/>
            <person name="Gao L.Z."/>
        </authorList>
    </citation>
    <scope>NUCLEOTIDE SEQUENCE [LARGE SCALE GENOMIC DNA]</scope>
    <source>
        <strain evidence="3">cv. GT1</strain>
        <tissue evidence="2">Leaf</tissue>
    </source>
</reference>
<evidence type="ECO:0000259" key="1">
    <source>
        <dbReference type="Pfam" id="PF14392"/>
    </source>
</evidence>
<dbReference type="EMBL" id="JAAGAX010000006">
    <property type="protein sequence ID" value="KAF2311108.1"/>
    <property type="molecule type" value="Genomic_DNA"/>
</dbReference>
<name>A0A6A6MF77_HEVBR</name>
<dbReference type="PANTHER" id="PTHR31286:SF167">
    <property type="entry name" value="OS09G0268800 PROTEIN"/>
    <property type="match status" value="1"/>
</dbReference>
<dbReference type="InterPro" id="IPR025836">
    <property type="entry name" value="Zn_knuckle_CX2CX4HX4C"/>
</dbReference>
<accession>A0A6A6MF77</accession>
<evidence type="ECO:0000313" key="2">
    <source>
        <dbReference type="EMBL" id="KAF2311108.1"/>
    </source>
</evidence>